<evidence type="ECO:0000256" key="13">
    <source>
        <dbReference type="ARBA" id="ARBA00031116"/>
    </source>
</evidence>
<reference evidence="19" key="1">
    <citation type="submission" date="2012-12" db="EMBL/GenBank/DDBJ databases">
        <authorList>
            <person name="Hellsten U."/>
            <person name="Grimwood J."/>
            <person name="Chapman J.A."/>
            <person name="Shapiro H."/>
            <person name="Aerts A."/>
            <person name="Otillar R.P."/>
            <person name="Terry A.Y."/>
            <person name="Boore J.L."/>
            <person name="Simakov O."/>
            <person name="Marletaz F."/>
            <person name="Cho S.-J."/>
            <person name="Edsinger-Gonzales E."/>
            <person name="Havlak P."/>
            <person name="Kuo D.-H."/>
            <person name="Larsson T."/>
            <person name="Lv J."/>
            <person name="Arendt D."/>
            <person name="Savage R."/>
            <person name="Osoegawa K."/>
            <person name="de Jong P."/>
            <person name="Lindberg D.R."/>
            <person name="Seaver E.C."/>
            <person name="Weisblat D.A."/>
            <person name="Putnam N.H."/>
            <person name="Grigoriev I.V."/>
            <person name="Rokhsar D.S."/>
        </authorList>
    </citation>
    <scope>NUCLEOTIDE SEQUENCE</scope>
</reference>
<dbReference type="eggNOG" id="ENOG502QT6Y">
    <property type="taxonomic scope" value="Eukaryota"/>
</dbReference>
<dbReference type="GO" id="GO:0005789">
    <property type="term" value="C:endoplasmic reticulum membrane"/>
    <property type="evidence" value="ECO:0000318"/>
    <property type="project" value="GO_Central"/>
</dbReference>
<dbReference type="GO" id="GO:2001256">
    <property type="term" value="P:regulation of store-operated calcium entry"/>
    <property type="evidence" value="ECO:0000318"/>
    <property type="project" value="GO_Central"/>
</dbReference>
<evidence type="ECO:0000256" key="5">
    <source>
        <dbReference type="ARBA" id="ARBA00022568"/>
    </source>
</evidence>
<evidence type="ECO:0000256" key="2">
    <source>
        <dbReference type="ARBA" id="ARBA00006833"/>
    </source>
</evidence>
<protein>
    <recommendedName>
        <fullName evidence="3">Store-operated calcium entry-associated regulatory factor</fullName>
    </recommendedName>
    <alternativeName>
        <fullName evidence="13">Transmembrane protein 66</fullName>
    </alternativeName>
</protein>
<keyword evidence="10 15" id="KW-1133">Transmembrane helix</keyword>
<dbReference type="PANTHER" id="PTHR15929">
    <property type="entry name" value="STORE-OPERATED CALCIUM ENTRY-ASSOCIATED REGULATORY FACTOR"/>
    <property type="match status" value="1"/>
</dbReference>
<keyword evidence="7 16" id="KW-0732">Signal</keyword>
<dbReference type="STRING" id="6412.T1G9L9"/>
<dbReference type="KEGG" id="hro:HELRODRAFT_98295"/>
<reference evidence="17 19" key="2">
    <citation type="journal article" date="2013" name="Nature">
        <title>Insights into bilaterian evolution from three spiralian genomes.</title>
        <authorList>
            <person name="Simakov O."/>
            <person name="Marletaz F."/>
            <person name="Cho S.J."/>
            <person name="Edsinger-Gonzales E."/>
            <person name="Havlak P."/>
            <person name="Hellsten U."/>
            <person name="Kuo D.H."/>
            <person name="Larsson T."/>
            <person name="Lv J."/>
            <person name="Arendt D."/>
            <person name="Savage R."/>
            <person name="Osoegawa K."/>
            <person name="de Jong P."/>
            <person name="Grimwood J."/>
            <person name="Chapman J.A."/>
            <person name="Shapiro H."/>
            <person name="Aerts A."/>
            <person name="Otillar R.P."/>
            <person name="Terry A.Y."/>
            <person name="Boore J.L."/>
            <person name="Grigoriev I.V."/>
            <person name="Lindberg D.R."/>
            <person name="Seaver E.C."/>
            <person name="Weisblat D.A."/>
            <person name="Putnam N.H."/>
            <person name="Rokhsar D.S."/>
        </authorList>
    </citation>
    <scope>NUCLEOTIDE SEQUENCE</scope>
</reference>
<dbReference type="GO" id="GO:0006816">
    <property type="term" value="P:calcium ion transport"/>
    <property type="evidence" value="ECO:0007669"/>
    <property type="project" value="UniProtKB-KW"/>
</dbReference>
<gene>
    <name evidence="18" type="primary">20217765</name>
    <name evidence="17" type="ORF">HELRODRAFT_98295</name>
</gene>
<evidence type="ECO:0000256" key="7">
    <source>
        <dbReference type="ARBA" id="ARBA00022729"/>
    </source>
</evidence>
<feature type="compositionally biased region" description="Pro residues" evidence="14">
    <location>
        <begin position="203"/>
        <end position="217"/>
    </location>
</feature>
<evidence type="ECO:0000313" key="18">
    <source>
        <dbReference type="EnsemblMetazoa" id="HelroP98295"/>
    </source>
</evidence>
<feature type="region of interest" description="Disordered" evidence="14">
    <location>
        <begin position="195"/>
        <end position="276"/>
    </location>
</feature>
<reference evidence="18" key="3">
    <citation type="submission" date="2015-06" db="UniProtKB">
        <authorList>
            <consortium name="EnsemblMetazoa"/>
        </authorList>
    </citation>
    <scope>IDENTIFICATION</scope>
</reference>
<feature type="transmembrane region" description="Helical" evidence="15">
    <location>
        <begin position="172"/>
        <end position="189"/>
    </location>
</feature>
<dbReference type="PROSITE" id="PS51257">
    <property type="entry name" value="PROKAR_LIPOPROTEIN"/>
    <property type="match status" value="1"/>
</dbReference>
<dbReference type="EMBL" id="AMQM01003437">
    <property type="status" value="NOT_ANNOTATED_CDS"/>
    <property type="molecule type" value="Genomic_DNA"/>
</dbReference>
<dbReference type="PANTHER" id="PTHR15929:SF0">
    <property type="entry name" value="STORE-OPERATED CALCIUM ENTRY-ASSOCIATED REGULATORY FACTOR"/>
    <property type="match status" value="1"/>
</dbReference>
<dbReference type="AlphaFoldDB" id="T1G9L9"/>
<feature type="signal peptide" evidence="16">
    <location>
        <begin position="1"/>
        <end position="20"/>
    </location>
</feature>
<dbReference type="OrthoDB" id="20303at2759"/>
<dbReference type="RefSeq" id="XP_009013983.1">
    <property type="nucleotide sequence ID" value="XM_009015735.1"/>
</dbReference>
<evidence type="ECO:0000256" key="10">
    <source>
        <dbReference type="ARBA" id="ARBA00022989"/>
    </source>
</evidence>
<keyword evidence="5" id="KW-0109">Calcium transport</keyword>
<sequence>MMKYVFFVCFLATILACVSGHKKVLLKDVQVVTLRNKEYTTGRRNKPIPQLHCLGGFSGCETVTLDTVQCYNRGFDGNDYNWECKADMPKHFKFGKMEVTCEGYDYPDDPYILAGSCGLRYELIDLSDKSGLFSPPPDAYEKKYSSPTSDYKNRHYTEKTKAKDSSSETSPLFIFCIFVGIIVVVLWYSKSRQQAPTSQASDPPAPPPYGFRASPPPYDDHVGSQQPPPPGFNTGFSPPPFQSPPSYGFKTNAGNQQQQQQQQQQPRQQSSRIGGFWTGASLGGLAGYLFGSRRNSNNYGGRDYYDSGSSYFGGSRYRNVGSRGDGWFGSGSSGWGSAAGSTTTTTTSSAPNTETRSGFAETKRR</sequence>
<dbReference type="HOGENOM" id="CLU_046802_0_1_1"/>
<evidence type="ECO:0000256" key="16">
    <source>
        <dbReference type="SAM" id="SignalP"/>
    </source>
</evidence>
<dbReference type="OMA" id="DVQWRCD"/>
<dbReference type="InterPro" id="IPR009567">
    <property type="entry name" value="SARAF"/>
</dbReference>
<evidence type="ECO:0000256" key="9">
    <source>
        <dbReference type="ARBA" id="ARBA00022837"/>
    </source>
</evidence>
<feature type="region of interest" description="Disordered" evidence="14">
    <location>
        <begin position="328"/>
        <end position="365"/>
    </location>
</feature>
<evidence type="ECO:0000256" key="14">
    <source>
        <dbReference type="SAM" id="MobiDB-lite"/>
    </source>
</evidence>
<name>T1G9L9_HELRO</name>
<dbReference type="InParanoid" id="T1G9L9"/>
<evidence type="ECO:0000256" key="12">
    <source>
        <dbReference type="ARBA" id="ARBA00023136"/>
    </source>
</evidence>
<evidence type="ECO:0000256" key="3">
    <source>
        <dbReference type="ARBA" id="ARBA00016584"/>
    </source>
</evidence>
<feature type="compositionally biased region" description="Pro residues" evidence="14">
    <location>
        <begin position="226"/>
        <end position="243"/>
    </location>
</feature>
<evidence type="ECO:0000256" key="4">
    <source>
        <dbReference type="ARBA" id="ARBA00022448"/>
    </source>
</evidence>
<evidence type="ECO:0000313" key="17">
    <source>
        <dbReference type="EMBL" id="ESO08194.1"/>
    </source>
</evidence>
<evidence type="ECO:0000256" key="8">
    <source>
        <dbReference type="ARBA" id="ARBA00022824"/>
    </source>
</evidence>
<comment type="similarity">
    <text evidence="2">Belongs to the SARAF family.</text>
</comment>
<keyword evidence="12 15" id="KW-0472">Membrane</keyword>
<keyword evidence="11" id="KW-0406">Ion transport</keyword>
<evidence type="ECO:0000313" key="19">
    <source>
        <dbReference type="Proteomes" id="UP000015101"/>
    </source>
</evidence>
<keyword evidence="9" id="KW-0106">Calcium</keyword>
<dbReference type="EnsemblMetazoa" id="HelroT98295">
    <property type="protein sequence ID" value="HelroP98295"/>
    <property type="gene ID" value="HelroG98295"/>
</dbReference>
<comment type="subcellular location">
    <subcellularLocation>
        <location evidence="1">Endoplasmic reticulum membrane</location>
        <topology evidence="1">Single-pass type I membrane protein</topology>
    </subcellularLocation>
</comment>
<proteinExistence type="inferred from homology"/>
<organism evidence="18 19">
    <name type="scientific">Helobdella robusta</name>
    <name type="common">Californian leech</name>
    <dbReference type="NCBI Taxonomy" id="6412"/>
    <lineage>
        <taxon>Eukaryota</taxon>
        <taxon>Metazoa</taxon>
        <taxon>Spiralia</taxon>
        <taxon>Lophotrochozoa</taxon>
        <taxon>Annelida</taxon>
        <taxon>Clitellata</taxon>
        <taxon>Hirudinea</taxon>
        <taxon>Rhynchobdellida</taxon>
        <taxon>Glossiphoniidae</taxon>
        <taxon>Helobdella</taxon>
    </lineage>
</organism>
<dbReference type="CTD" id="20217765"/>
<evidence type="ECO:0000256" key="15">
    <source>
        <dbReference type="SAM" id="Phobius"/>
    </source>
</evidence>
<evidence type="ECO:0000256" key="1">
    <source>
        <dbReference type="ARBA" id="ARBA00004115"/>
    </source>
</evidence>
<feature type="chain" id="PRO_5010981164" description="Store-operated calcium entry-associated regulatory factor" evidence="16">
    <location>
        <begin position="21"/>
        <end position="365"/>
    </location>
</feature>
<evidence type="ECO:0000256" key="6">
    <source>
        <dbReference type="ARBA" id="ARBA00022692"/>
    </source>
</evidence>
<keyword evidence="4" id="KW-0813">Transport</keyword>
<dbReference type="GeneID" id="20217765"/>
<dbReference type="EMBL" id="KB096134">
    <property type="protein sequence ID" value="ESO08194.1"/>
    <property type="molecule type" value="Genomic_DNA"/>
</dbReference>
<keyword evidence="6 15" id="KW-0812">Transmembrane</keyword>
<keyword evidence="19" id="KW-1185">Reference proteome</keyword>
<evidence type="ECO:0000256" key="11">
    <source>
        <dbReference type="ARBA" id="ARBA00023065"/>
    </source>
</evidence>
<feature type="compositionally biased region" description="Low complexity" evidence="14">
    <location>
        <begin position="256"/>
        <end position="269"/>
    </location>
</feature>
<accession>T1G9L9</accession>
<keyword evidence="8" id="KW-0256">Endoplasmic reticulum</keyword>
<dbReference type="Proteomes" id="UP000015101">
    <property type="component" value="Unassembled WGS sequence"/>
</dbReference>
<feature type="compositionally biased region" description="Low complexity" evidence="14">
    <location>
        <begin position="335"/>
        <end position="355"/>
    </location>
</feature>
<dbReference type="Pfam" id="PF06682">
    <property type="entry name" value="SARAF"/>
    <property type="match status" value="1"/>
</dbReference>